<gene>
    <name evidence="5" type="ORF">GIB67_017867</name>
</gene>
<evidence type="ECO:0000313" key="6">
    <source>
        <dbReference type="Proteomes" id="UP000541444"/>
    </source>
</evidence>
<dbReference type="FunFam" id="1.25.40.10:FF:001093">
    <property type="entry name" value="Pentatricopeptide repeat-containing protein At2g34400"/>
    <property type="match status" value="1"/>
</dbReference>
<dbReference type="InterPro" id="IPR046960">
    <property type="entry name" value="PPR_At4g14850-like_plant"/>
</dbReference>
<dbReference type="GO" id="GO:0008270">
    <property type="term" value="F:zinc ion binding"/>
    <property type="evidence" value="ECO:0007669"/>
    <property type="project" value="InterPro"/>
</dbReference>
<feature type="repeat" description="PPR" evidence="2">
    <location>
        <begin position="413"/>
        <end position="447"/>
    </location>
</feature>
<feature type="signal peptide" evidence="3">
    <location>
        <begin position="1"/>
        <end position="17"/>
    </location>
</feature>
<dbReference type="FunFam" id="1.25.40.10:FF:000436">
    <property type="entry name" value="Pentatricopeptide repeat-containing protein At5g39350 family"/>
    <property type="match status" value="1"/>
</dbReference>
<evidence type="ECO:0000256" key="3">
    <source>
        <dbReference type="SAM" id="SignalP"/>
    </source>
</evidence>
<protein>
    <recommendedName>
        <fullName evidence="4">DYW domain-containing protein</fullName>
    </recommendedName>
</protein>
<dbReference type="GO" id="GO:0003723">
    <property type="term" value="F:RNA binding"/>
    <property type="evidence" value="ECO:0007669"/>
    <property type="project" value="InterPro"/>
</dbReference>
<feature type="repeat" description="PPR" evidence="2">
    <location>
        <begin position="277"/>
        <end position="311"/>
    </location>
</feature>
<comment type="caution">
    <text evidence="5">The sequence shown here is derived from an EMBL/GenBank/DDBJ whole genome shotgun (WGS) entry which is preliminary data.</text>
</comment>
<feature type="repeat" description="PPR" evidence="2">
    <location>
        <begin position="743"/>
        <end position="778"/>
    </location>
</feature>
<keyword evidence="1" id="KW-0677">Repeat</keyword>
<feature type="repeat" description="PPR" evidence="2">
    <location>
        <begin position="483"/>
        <end position="513"/>
    </location>
</feature>
<dbReference type="AlphaFoldDB" id="A0A7J7ML16"/>
<dbReference type="Pfam" id="PF12854">
    <property type="entry name" value="PPR_1"/>
    <property type="match status" value="1"/>
</dbReference>
<dbReference type="InterPro" id="IPR002885">
    <property type="entry name" value="PPR_rpt"/>
</dbReference>
<sequence>MSSLLLCGLALSNPFSANIPPSKHNNFPPKLKFRASTATNLAYKEITTPTTEVNQQPHLILTPITTTSCNNFIVEPPNEILHLLNNITHVSDVKMIHARVMKLGLVECNGFIGNKLVVLYSKDPTLLDDARCLLGEVCEKGVLTYAALIGSYRRNERWGDVISVAGLMVHQGFQPDKFLLPTVLKACAVLKVLRVGRIVHGFVVRRKLELDVFVGNALIDMYSNCGDLGSSRVVFDTIPKRDVVSWTSLISAYMNVGLLDEVRNVYELMQLSGMKLDVISWNSLVSGFARNGEIDEAVQLLEEMGEKGIKPGVSSWNGIISGCVQNGYFEDALDVYGKMLWSSVDPNAVTNVSVISACAGLLDLNLGRAIHACVIKCEIAGNIFVGGSLISLYSKCGRTDFAEKVFAEIKKKNTAVWNEMIGAYVNEEKMSKAKGFFKLMKNDGPQPDLITYNTMLGGYAREEQKEEAYLLLLEMSQIDLKPNLVSLNVLISGFQQSGLSEEALKLFRLMQSQPNTIFPNGLKSHTNFPSKVLNAPVKPNPVTTASALAACADLHFCRQGREIHAYVVRSGFESNIYVSSALVDMYAKCHDIYSSTKIFYRIDDKNTVAWNILMAGLVKNKKAEEALKLFPKMLGDALAPSLTTLVILLSACSYISALRLGRELHGYIMKSGFNVFTITLGTSLVDMYAKCGNIIEARRVFESVVEKDIALYNAMISGYSFHGSACDAFALFEELERLSIKPDHITFTALLSACTREGLVEEGWQYFNSLENTHGIKPSLEHFTCMVGIMGRAGLLEEALDFMGRTPYVPDACMWSTLLKACRHHSNPEIGERAAKALFDLEPNNVSNYITLSNIYTVAGMWDSAKSVRSIMKDRGLMAISECSFIDVNNTLYAFKGGENSHPELEDILGTWDKFATKMEHAGFRPLNPVFDDERELDLFSCLHTEKLAVCFGIITSNAHRPIRISKNLRMCIDCHTSVKYISKIDEREVFVKDGSFYHHFKNGICSCDDRW</sequence>
<evidence type="ECO:0000256" key="1">
    <source>
        <dbReference type="ARBA" id="ARBA00022737"/>
    </source>
</evidence>
<feature type="repeat" description="PPR" evidence="2">
    <location>
        <begin position="312"/>
        <end position="346"/>
    </location>
</feature>
<dbReference type="InterPro" id="IPR032867">
    <property type="entry name" value="DYW_dom"/>
</dbReference>
<feature type="repeat" description="PPR" evidence="2">
    <location>
        <begin position="141"/>
        <end position="175"/>
    </location>
</feature>
<proteinExistence type="predicted"/>
<organism evidence="5 6">
    <name type="scientific">Kingdonia uniflora</name>
    <dbReference type="NCBI Taxonomy" id="39325"/>
    <lineage>
        <taxon>Eukaryota</taxon>
        <taxon>Viridiplantae</taxon>
        <taxon>Streptophyta</taxon>
        <taxon>Embryophyta</taxon>
        <taxon>Tracheophyta</taxon>
        <taxon>Spermatophyta</taxon>
        <taxon>Magnoliopsida</taxon>
        <taxon>Ranunculales</taxon>
        <taxon>Circaeasteraceae</taxon>
        <taxon>Kingdonia</taxon>
    </lineage>
</organism>
<dbReference type="Pfam" id="PF20431">
    <property type="entry name" value="E_motif"/>
    <property type="match status" value="1"/>
</dbReference>
<dbReference type="EMBL" id="JACGCM010001420">
    <property type="protein sequence ID" value="KAF6155512.1"/>
    <property type="molecule type" value="Genomic_DNA"/>
</dbReference>
<dbReference type="Pfam" id="PF14432">
    <property type="entry name" value="DYW_deaminase"/>
    <property type="match status" value="1"/>
</dbReference>
<dbReference type="InterPro" id="IPR011990">
    <property type="entry name" value="TPR-like_helical_dom_sf"/>
</dbReference>
<keyword evidence="3" id="KW-0732">Signal</keyword>
<evidence type="ECO:0000259" key="4">
    <source>
        <dbReference type="Pfam" id="PF14432"/>
    </source>
</evidence>
<feature type="repeat" description="PPR" evidence="2">
    <location>
        <begin position="708"/>
        <end position="742"/>
    </location>
</feature>
<dbReference type="Gene3D" id="1.25.40.10">
    <property type="entry name" value="Tetratricopeptide repeat domain"/>
    <property type="match status" value="6"/>
</dbReference>
<dbReference type="Pfam" id="PF01535">
    <property type="entry name" value="PPR"/>
    <property type="match status" value="1"/>
</dbReference>
<keyword evidence="6" id="KW-1185">Reference proteome</keyword>
<feature type="repeat" description="PPR" evidence="2">
    <location>
        <begin position="242"/>
        <end position="276"/>
    </location>
</feature>
<feature type="repeat" description="PPR" evidence="2">
    <location>
        <begin position="606"/>
        <end position="640"/>
    </location>
</feature>
<dbReference type="NCBIfam" id="TIGR00756">
    <property type="entry name" value="PPR"/>
    <property type="match status" value="9"/>
</dbReference>
<feature type="repeat" description="PPR" evidence="2">
    <location>
        <begin position="448"/>
        <end position="482"/>
    </location>
</feature>
<feature type="domain" description="DYW" evidence="4">
    <location>
        <begin position="934"/>
        <end position="1012"/>
    </location>
</feature>
<dbReference type="InterPro" id="IPR046848">
    <property type="entry name" value="E_motif"/>
</dbReference>
<dbReference type="GO" id="GO:0009451">
    <property type="term" value="P:RNA modification"/>
    <property type="evidence" value="ECO:0007669"/>
    <property type="project" value="InterPro"/>
</dbReference>
<dbReference type="PANTHER" id="PTHR47926">
    <property type="entry name" value="PENTATRICOPEPTIDE REPEAT-CONTAINING PROTEIN"/>
    <property type="match status" value="1"/>
</dbReference>
<dbReference type="Pfam" id="PF13041">
    <property type="entry name" value="PPR_2"/>
    <property type="match status" value="4"/>
</dbReference>
<feature type="chain" id="PRO_5029781916" description="DYW domain-containing protein" evidence="3">
    <location>
        <begin position="18"/>
        <end position="1012"/>
    </location>
</feature>
<evidence type="ECO:0000256" key="2">
    <source>
        <dbReference type="PROSITE-ProRule" id="PRU00708"/>
    </source>
</evidence>
<dbReference type="PANTHER" id="PTHR47926:SF421">
    <property type="entry name" value="DYW DOMAIN-CONTAINING PROTEIN"/>
    <property type="match status" value="1"/>
</dbReference>
<dbReference type="OrthoDB" id="185373at2759"/>
<reference evidence="5 6" key="1">
    <citation type="journal article" date="2020" name="IScience">
        <title>Genome Sequencing of the Endangered Kingdonia uniflora (Circaeasteraceae, Ranunculales) Reveals Potential Mechanisms of Evolutionary Specialization.</title>
        <authorList>
            <person name="Sun Y."/>
            <person name="Deng T."/>
            <person name="Zhang A."/>
            <person name="Moore M.J."/>
            <person name="Landis J.B."/>
            <person name="Lin N."/>
            <person name="Zhang H."/>
            <person name="Zhang X."/>
            <person name="Huang J."/>
            <person name="Zhang X."/>
            <person name="Sun H."/>
            <person name="Wang H."/>
        </authorList>
    </citation>
    <scope>NUCLEOTIDE SEQUENCE [LARGE SCALE GENOMIC DNA]</scope>
    <source>
        <strain evidence="5">TB1705</strain>
        <tissue evidence="5">Leaf</tissue>
    </source>
</reference>
<evidence type="ECO:0000313" key="5">
    <source>
        <dbReference type="EMBL" id="KAF6155512.1"/>
    </source>
</evidence>
<name>A0A7J7ML16_9MAGN</name>
<accession>A0A7J7ML16</accession>
<dbReference type="PROSITE" id="PS51375">
    <property type="entry name" value="PPR"/>
    <property type="match status" value="10"/>
</dbReference>
<dbReference type="Proteomes" id="UP000541444">
    <property type="component" value="Unassembled WGS sequence"/>
</dbReference>